<keyword evidence="2" id="KW-0472">Membrane</keyword>
<evidence type="ECO:0000313" key="3">
    <source>
        <dbReference type="EMBL" id="OGI86640.1"/>
    </source>
</evidence>
<sequence length="87" mass="9806">MDNTNSINKNVLVGVITAIIIITVGFYWYFIGRDIEEKDTSVKTIEEAVEVLSQPPKVQVETNPVKNVPDLSPTEKINPFKTKNPFE</sequence>
<gene>
    <name evidence="3" type="ORF">A3A91_02920</name>
</gene>
<reference evidence="3 4" key="1">
    <citation type="journal article" date="2016" name="Nat. Commun.">
        <title>Thousands of microbial genomes shed light on interconnected biogeochemical processes in an aquifer system.</title>
        <authorList>
            <person name="Anantharaman K."/>
            <person name="Brown C.T."/>
            <person name="Hug L.A."/>
            <person name="Sharon I."/>
            <person name="Castelle C.J."/>
            <person name="Probst A.J."/>
            <person name="Thomas B.C."/>
            <person name="Singh A."/>
            <person name="Wilkins M.J."/>
            <person name="Karaoz U."/>
            <person name="Brodie E.L."/>
            <person name="Williams K.H."/>
            <person name="Hubbard S.S."/>
            <person name="Banfield J.F."/>
        </authorList>
    </citation>
    <scope>NUCLEOTIDE SEQUENCE [LARGE SCALE GENOMIC DNA]</scope>
</reference>
<evidence type="ECO:0000313" key="4">
    <source>
        <dbReference type="Proteomes" id="UP000177001"/>
    </source>
</evidence>
<dbReference type="Proteomes" id="UP000177001">
    <property type="component" value="Unassembled WGS sequence"/>
</dbReference>
<organism evidence="3 4">
    <name type="scientific">Candidatus Nomurabacteria bacterium RIFCSPLOWO2_01_FULL_36_16</name>
    <dbReference type="NCBI Taxonomy" id="1801767"/>
    <lineage>
        <taxon>Bacteria</taxon>
        <taxon>Candidatus Nomuraibacteriota</taxon>
    </lineage>
</organism>
<name>A0A1F6WXP9_9BACT</name>
<accession>A0A1F6WXP9</accession>
<protein>
    <submittedName>
        <fullName evidence="3">Uncharacterized protein</fullName>
    </submittedName>
</protein>
<evidence type="ECO:0000256" key="2">
    <source>
        <dbReference type="SAM" id="Phobius"/>
    </source>
</evidence>
<evidence type="ECO:0000256" key="1">
    <source>
        <dbReference type="SAM" id="MobiDB-lite"/>
    </source>
</evidence>
<dbReference type="AlphaFoldDB" id="A0A1F6WXP9"/>
<dbReference type="EMBL" id="MFUR01000013">
    <property type="protein sequence ID" value="OGI86640.1"/>
    <property type="molecule type" value="Genomic_DNA"/>
</dbReference>
<keyword evidence="2" id="KW-0812">Transmembrane</keyword>
<keyword evidence="2" id="KW-1133">Transmembrane helix</keyword>
<proteinExistence type="predicted"/>
<feature type="transmembrane region" description="Helical" evidence="2">
    <location>
        <begin position="12"/>
        <end position="31"/>
    </location>
</feature>
<feature type="region of interest" description="Disordered" evidence="1">
    <location>
        <begin position="62"/>
        <end position="87"/>
    </location>
</feature>
<comment type="caution">
    <text evidence="3">The sequence shown here is derived from an EMBL/GenBank/DDBJ whole genome shotgun (WGS) entry which is preliminary data.</text>
</comment>